<sequence length="810" mass="88800">MSYHLQATFSRGELDPELIYRSDLELFRSSLAECRNFVTLKRGGLRRRGGTKFVAELKGSADSGWLIPFEFGNGQYYMLEFGDYFFRVYTNSGRVGSVEVATPYSKTVLPELKFVQSTDTLFITGGGVPPQALQRLGETSWAMAPMSFKDGPFLDVNISPTNLKPSGTGNPVPDMSSNSAPSGTVSASNGSASAWQVFNRSEGKVVLSGSGNGWVQYHFPGAVVIDGYMLQSPNDNSQNDDMPWQWNIEASNNGSSWTILDTQDGQDTWASNEWRQYAFHNETAFSYYRLSFTQGGGSSSDNSAIGQIVYHQAGEDQTPFNLTASSTAGINGSAGFKTSDVGRHVRFRGSDGFWRWFKITSRTSSSVVQVQLFGQSLQDTKAQSIWRLGAWSATTGWPDTVGWHKSRLAFAGTQQEPQKIWESQTEDFTNFSVSHVLDASDAVTAGILSGQVNRIQWLIDDNDLIVGTTRAVRAVGKATDQDPYGPENVDQRPETNFGANSISPIKVGSVLLYFGPYATDMREMAYDFGADGRVSQSVSEVQSHLFRERISGACYQQYPDSIIWAWDTQGRAIGFTYERQQQVYGMQRHDFGGVVECMADLSGTVADEVWMIVKRTINGQTKRYIEIMQRPFAGGAIEDAWHLDCASRYEGAPANTITGLGYLEGEDVVLYADGTDYRASVSDGEVNLPNGQTAQKILIGLDVQARAKTLPFPVKTQDGSAMGRKMRIDSCNVAVLETGTLKAGADETYLDELIYYRAGDPAGQPAPLRTGVLDQTIETRWEDGGQLTLEAGGGKPCTILAVNFGRDAEP</sequence>
<protein>
    <recommendedName>
        <fullName evidence="4">F5/8 type C domain-containing protein</fullName>
    </recommendedName>
</protein>
<evidence type="ECO:0000313" key="3">
    <source>
        <dbReference type="Proteomes" id="UP000236959"/>
    </source>
</evidence>
<name>A0A2S3UPH8_9HYPH</name>
<keyword evidence="3" id="KW-1185">Reference proteome</keyword>
<gene>
    <name evidence="2" type="ORF">CLV41_10819</name>
</gene>
<dbReference type="SUPFAM" id="SSF49785">
    <property type="entry name" value="Galactose-binding domain-like"/>
    <property type="match status" value="1"/>
</dbReference>
<evidence type="ECO:0008006" key="4">
    <source>
        <dbReference type="Google" id="ProtNLM"/>
    </source>
</evidence>
<feature type="region of interest" description="Disordered" evidence="1">
    <location>
        <begin position="478"/>
        <end position="497"/>
    </location>
</feature>
<evidence type="ECO:0000256" key="1">
    <source>
        <dbReference type="SAM" id="MobiDB-lite"/>
    </source>
</evidence>
<dbReference type="AlphaFoldDB" id="A0A2S3UPH8"/>
<dbReference type="OrthoDB" id="5438497at2"/>
<comment type="caution">
    <text evidence="2">The sequence shown here is derived from an EMBL/GenBank/DDBJ whole genome shotgun (WGS) entry which is preliminary data.</text>
</comment>
<dbReference type="EMBL" id="PPCN01000008">
    <property type="protein sequence ID" value="POF29596.1"/>
    <property type="molecule type" value="Genomic_DNA"/>
</dbReference>
<dbReference type="Gene3D" id="2.60.120.260">
    <property type="entry name" value="Galactose-binding domain-like"/>
    <property type="match status" value="1"/>
</dbReference>
<reference evidence="2 3" key="1">
    <citation type="submission" date="2018-01" db="EMBL/GenBank/DDBJ databases">
        <title>Genomic Encyclopedia of Archaeal and Bacterial Type Strains, Phase II (KMG-II): from individual species to whole genera.</title>
        <authorList>
            <person name="Goeker M."/>
        </authorList>
    </citation>
    <scope>NUCLEOTIDE SEQUENCE [LARGE SCALE GENOMIC DNA]</scope>
    <source>
        <strain evidence="2 3">DSM 17023</strain>
    </source>
</reference>
<proteinExistence type="predicted"/>
<organism evidence="2 3">
    <name type="scientific">Roseibium marinum</name>
    <dbReference type="NCBI Taxonomy" id="281252"/>
    <lineage>
        <taxon>Bacteria</taxon>
        <taxon>Pseudomonadati</taxon>
        <taxon>Pseudomonadota</taxon>
        <taxon>Alphaproteobacteria</taxon>
        <taxon>Hyphomicrobiales</taxon>
        <taxon>Stappiaceae</taxon>
        <taxon>Roseibium</taxon>
    </lineage>
</organism>
<dbReference type="Proteomes" id="UP000236959">
    <property type="component" value="Unassembled WGS sequence"/>
</dbReference>
<dbReference type="InterPro" id="IPR008979">
    <property type="entry name" value="Galactose-bd-like_sf"/>
</dbReference>
<evidence type="ECO:0000313" key="2">
    <source>
        <dbReference type="EMBL" id="POF29596.1"/>
    </source>
</evidence>
<accession>A0A2S3UPH8</accession>
<dbReference type="RefSeq" id="WP_103223663.1">
    <property type="nucleotide sequence ID" value="NZ_PPCN01000008.1"/>
</dbReference>
<feature type="region of interest" description="Disordered" evidence="1">
    <location>
        <begin position="160"/>
        <end position="185"/>
    </location>
</feature>